<keyword evidence="3" id="KW-1185">Reference proteome</keyword>
<dbReference type="InterPro" id="IPR050563">
    <property type="entry name" value="4-hydroxybenzoyl-CoA_TE"/>
</dbReference>
<dbReference type="PANTHER" id="PTHR31793">
    <property type="entry name" value="4-HYDROXYBENZOYL-COA THIOESTERASE FAMILY MEMBER"/>
    <property type="match status" value="1"/>
</dbReference>
<dbReference type="InterPro" id="IPR029069">
    <property type="entry name" value="HotDog_dom_sf"/>
</dbReference>
<name>A0A9P8YAF4_9PEZI</name>
<dbReference type="GO" id="GO:0047617">
    <property type="term" value="F:fatty acyl-CoA hydrolase activity"/>
    <property type="evidence" value="ECO:0007669"/>
    <property type="project" value="TreeGrafter"/>
</dbReference>
<dbReference type="SUPFAM" id="SSF54637">
    <property type="entry name" value="Thioesterase/thiol ester dehydrase-isomerase"/>
    <property type="match status" value="1"/>
</dbReference>
<dbReference type="CDD" id="cd00586">
    <property type="entry name" value="4HBT"/>
    <property type="match status" value="1"/>
</dbReference>
<comment type="caution">
    <text evidence="2">The sequence shown here is derived from an EMBL/GenBank/DDBJ whole genome shotgun (WGS) entry which is preliminary data.</text>
</comment>
<organism evidence="2 3">
    <name type="scientific">Microdochium trichocladiopsis</name>
    <dbReference type="NCBI Taxonomy" id="1682393"/>
    <lineage>
        <taxon>Eukaryota</taxon>
        <taxon>Fungi</taxon>
        <taxon>Dikarya</taxon>
        <taxon>Ascomycota</taxon>
        <taxon>Pezizomycotina</taxon>
        <taxon>Sordariomycetes</taxon>
        <taxon>Xylariomycetidae</taxon>
        <taxon>Xylariales</taxon>
        <taxon>Microdochiaceae</taxon>
        <taxon>Microdochium</taxon>
    </lineage>
</organism>
<dbReference type="PANTHER" id="PTHR31793:SF39">
    <property type="entry name" value="THIOESTERASE_THIOL ESTER DEHYDRASE-ISOMERASE"/>
    <property type="match status" value="1"/>
</dbReference>
<dbReference type="AlphaFoldDB" id="A0A9P8YAF4"/>
<accession>A0A9P8YAF4</accession>
<feature type="region of interest" description="Disordered" evidence="1">
    <location>
        <begin position="1"/>
        <end position="59"/>
    </location>
</feature>
<dbReference type="EMBL" id="JAGTJQ010000004">
    <property type="protein sequence ID" value="KAH7032759.1"/>
    <property type="molecule type" value="Genomic_DNA"/>
</dbReference>
<evidence type="ECO:0000313" key="3">
    <source>
        <dbReference type="Proteomes" id="UP000756346"/>
    </source>
</evidence>
<evidence type="ECO:0000313" key="2">
    <source>
        <dbReference type="EMBL" id="KAH7032759.1"/>
    </source>
</evidence>
<evidence type="ECO:0000256" key="1">
    <source>
        <dbReference type="SAM" id="MobiDB-lite"/>
    </source>
</evidence>
<reference evidence="2" key="1">
    <citation type="journal article" date="2021" name="Nat. Commun.">
        <title>Genetic determinants of endophytism in the Arabidopsis root mycobiome.</title>
        <authorList>
            <person name="Mesny F."/>
            <person name="Miyauchi S."/>
            <person name="Thiergart T."/>
            <person name="Pickel B."/>
            <person name="Atanasova L."/>
            <person name="Karlsson M."/>
            <person name="Huettel B."/>
            <person name="Barry K.W."/>
            <person name="Haridas S."/>
            <person name="Chen C."/>
            <person name="Bauer D."/>
            <person name="Andreopoulos W."/>
            <person name="Pangilinan J."/>
            <person name="LaButti K."/>
            <person name="Riley R."/>
            <person name="Lipzen A."/>
            <person name="Clum A."/>
            <person name="Drula E."/>
            <person name="Henrissat B."/>
            <person name="Kohler A."/>
            <person name="Grigoriev I.V."/>
            <person name="Martin F.M."/>
            <person name="Hacquard S."/>
        </authorList>
    </citation>
    <scope>NUCLEOTIDE SEQUENCE</scope>
    <source>
        <strain evidence="2">MPI-CAGE-CH-0230</strain>
    </source>
</reference>
<feature type="compositionally biased region" description="Low complexity" evidence="1">
    <location>
        <begin position="29"/>
        <end position="57"/>
    </location>
</feature>
<feature type="compositionally biased region" description="Polar residues" evidence="1">
    <location>
        <begin position="16"/>
        <end position="28"/>
    </location>
</feature>
<protein>
    <recommendedName>
        <fullName evidence="4">Thioesterase/thiol ester dehydrase-isomerase</fullName>
    </recommendedName>
</protein>
<sequence>MTIREAPAAGKPVLGSPSSHRSKSQMCFSTSTTARQSSSSTTAPTPSSSTSSTTTAPNARWIDDLRGRIGKCITFGCDASQVARSAKILAALSAEWRDLLAGSHGFITPGILAAGDLMGEQQQQQAGNVGNVRMGLQNHAVAWGDMDSFGHVNNTVYNKWAESARVNWLLHFAALDPANAKQWRQLMTMKHIGFIMQSITTKYKMPIVYPDTISVYYRLTKPVTDPSSTTTTPYLNLQSLILTHKHRRIAATTDESVVVYDYQAASKTDLPGFAAPLFGRTWNLQQVVAGRAQQRIAELVRAVEDLEKDTWDREDAKEDFGSSKQ</sequence>
<dbReference type="Gene3D" id="3.10.129.10">
    <property type="entry name" value="Hotdog Thioesterase"/>
    <property type="match status" value="1"/>
</dbReference>
<dbReference type="RefSeq" id="XP_046013591.1">
    <property type="nucleotide sequence ID" value="XM_046158494.1"/>
</dbReference>
<dbReference type="GeneID" id="70188040"/>
<gene>
    <name evidence="2" type="ORF">B0I36DRAFT_361531</name>
</gene>
<dbReference type="Proteomes" id="UP000756346">
    <property type="component" value="Unassembled WGS sequence"/>
</dbReference>
<dbReference type="OrthoDB" id="5538558at2759"/>
<proteinExistence type="predicted"/>
<dbReference type="Pfam" id="PF13279">
    <property type="entry name" value="4HBT_2"/>
    <property type="match status" value="1"/>
</dbReference>
<evidence type="ECO:0008006" key="4">
    <source>
        <dbReference type="Google" id="ProtNLM"/>
    </source>
</evidence>